<protein>
    <submittedName>
        <fullName evidence="1">Uncharacterized protein</fullName>
    </submittedName>
</protein>
<comment type="caution">
    <text evidence="1">The sequence shown here is derived from an EMBL/GenBank/DDBJ whole genome shotgun (WGS) entry which is preliminary data.</text>
</comment>
<dbReference type="STRING" id="1385369.N825_17910"/>
<evidence type="ECO:0000313" key="2">
    <source>
        <dbReference type="Proteomes" id="UP000019486"/>
    </source>
</evidence>
<sequence>MENNMSLLKNLKLTAAKPTPIASDAKANARAKLVRYLGEQKALVTAQLEGKLFQATKMVYRTNEAGERVRGEASRHVRRGWIDGANGVVFFQARYGSKPLEFSKGVNAVEASKLDELPGIIDTLIQVVQAGELDAQLAAAVAERKKNFRRKGGEKVA</sequence>
<reference evidence="1 2" key="1">
    <citation type="submission" date="2013-08" db="EMBL/GenBank/DDBJ databases">
        <title>The genome sequence of Skermanella stibiiresistens.</title>
        <authorList>
            <person name="Zhu W."/>
            <person name="Wang G."/>
        </authorList>
    </citation>
    <scope>NUCLEOTIDE SEQUENCE [LARGE SCALE GENOMIC DNA]</scope>
    <source>
        <strain evidence="1 2">SB22</strain>
    </source>
</reference>
<proteinExistence type="predicted"/>
<accession>W9GYG2</accession>
<name>W9GYG2_9PROT</name>
<dbReference type="AlphaFoldDB" id="W9GYG2"/>
<keyword evidence="2" id="KW-1185">Reference proteome</keyword>
<dbReference type="Proteomes" id="UP000019486">
    <property type="component" value="Unassembled WGS sequence"/>
</dbReference>
<dbReference type="EMBL" id="AVFL01000026">
    <property type="protein sequence ID" value="EWY37487.1"/>
    <property type="molecule type" value="Genomic_DNA"/>
</dbReference>
<gene>
    <name evidence="1" type="ORF">N825_17910</name>
</gene>
<organism evidence="1 2">
    <name type="scientific">Skermanella stibiiresistens SB22</name>
    <dbReference type="NCBI Taxonomy" id="1385369"/>
    <lineage>
        <taxon>Bacteria</taxon>
        <taxon>Pseudomonadati</taxon>
        <taxon>Pseudomonadota</taxon>
        <taxon>Alphaproteobacteria</taxon>
        <taxon>Rhodospirillales</taxon>
        <taxon>Azospirillaceae</taxon>
        <taxon>Skermanella</taxon>
    </lineage>
</organism>
<evidence type="ECO:0000313" key="1">
    <source>
        <dbReference type="EMBL" id="EWY37487.1"/>
    </source>
</evidence>